<dbReference type="EMBL" id="AAKTAU010000001">
    <property type="protein sequence ID" value="ECV1163717.1"/>
    <property type="molecule type" value="Genomic_DNA"/>
</dbReference>
<sequence length="180" mass="21454">LLMDQTSENDFIVKSYISKEINELLPEQKEKIYKWFEKEVDKNIEEVTKTIKGYVERKPSTIEKYLKLPSYILPVKLQYNLLEEIININGVETFVDSTIDYYLKKVVSNRNKLAHRKLVMCRQQQHLLQYNNINTFLNDDSNVCDNHEGDVVSIDDWIQLRVEVKEYGKLFDDLWEKIKS</sequence>
<dbReference type="AlphaFoldDB" id="A0A608I285"/>
<comment type="caution">
    <text evidence="1">The sequence shown here is derived from an EMBL/GenBank/DDBJ whole genome shotgun (WGS) entry which is preliminary data.</text>
</comment>
<proteinExistence type="predicted"/>
<gene>
    <name evidence="1" type="ORF">F2B69_02235</name>
</gene>
<name>A0A608I285_LISMN</name>
<organism evidence="1">
    <name type="scientific">Listeria monocytogenes</name>
    <dbReference type="NCBI Taxonomy" id="1639"/>
    <lineage>
        <taxon>Bacteria</taxon>
        <taxon>Bacillati</taxon>
        <taxon>Bacillota</taxon>
        <taxon>Bacilli</taxon>
        <taxon>Bacillales</taxon>
        <taxon>Listeriaceae</taxon>
        <taxon>Listeria</taxon>
    </lineage>
</organism>
<protein>
    <submittedName>
        <fullName evidence="1">Uncharacterized protein</fullName>
    </submittedName>
</protein>
<reference evidence="1" key="1">
    <citation type="submission" date="2019-09" db="EMBL/GenBank/DDBJ databases">
        <authorList>
            <consortium name="GenomeTrakr: Next Generation Sequencing Network for Food Pathogen Tracability"/>
        </authorList>
    </citation>
    <scope>NUCLEOTIDE SEQUENCE</scope>
    <source>
        <strain evidence="1">FSIS11924543</strain>
    </source>
</reference>
<evidence type="ECO:0000313" key="1">
    <source>
        <dbReference type="EMBL" id="ECV1163717.1"/>
    </source>
</evidence>
<feature type="non-terminal residue" evidence="1">
    <location>
        <position position="1"/>
    </location>
</feature>
<accession>A0A608I285</accession>